<keyword evidence="1" id="KW-0328">Glycosyltransferase</keyword>
<keyword evidence="2" id="KW-0808">Transferase</keyword>
<comment type="similarity">
    <text evidence="4">Belongs to the glycosyltransferase 8 family.</text>
</comment>
<sequence>MIYLDSDTQVFENIDHLFDLPDGNLYAVPDCVCEEDGPPCPETLPWPEVLGPRPAFYFNGGMFVFQPILSTHNQLLKTFKATPPTAFAEQDFLNMFFKDKCKLIPCVYNMMVNMLWRHPDKVHLSQAKVV</sequence>
<dbReference type="InterPro" id="IPR002495">
    <property type="entry name" value="Glyco_trans_8"/>
</dbReference>
<dbReference type="Pfam" id="PF01501">
    <property type="entry name" value="Glyco_transf_8"/>
    <property type="match status" value="1"/>
</dbReference>
<organism evidence="5 6">
    <name type="scientific">Cuscuta epithymum</name>
    <dbReference type="NCBI Taxonomy" id="186058"/>
    <lineage>
        <taxon>Eukaryota</taxon>
        <taxon>Viridiplantae</taxon>
        <taxon>Streptophyta</taxon>
        <taxon>Embryophyta</taxon>
        <taxon>Tracheophyta</taxon>
        <taxon>Spermatophyta</taxon>
        <taxon>Magnoliopsida</taxon>
        <taxon>eudicotyledons</taxon>
        <taxon>Gunneridae</taxon>
        <taxon>Pentapetalae</taxon>
        <taxon>asterids</taxon>
        <taxon>lamiids</taxon>
        <taxon>Solanales</taxon>
        <taxon>Convolvulaceae</taxon>
        <taxon>Cuscuteae</taxon>
        <taxon>Cuscuta</taxon>
        <taxon>Cuscuta subgen. Cuscuta</taxon>
    </lineage>
</organism>
<dbReference type="SUPFAM" id="SSF53448">
    <property type="entry name" value="Nucleotide-diphospho-sugar transferases"/>
    <property type="match status" value="1"/>
</dbReference>
<dbReference type="Gene3D" id="3.90.550.10">
    <property type="entry name" value="Spore Coat Polysaccharide Biosynthesis Protein SpsA, Chain A"/>
    <property type="match status" value="1"/>
</dbReference>
<proteinExistence type="inferred from homology"/>
<name>A0AAV0CMY9_9ASTE</name>
<dbReference type="GO" id="GO:0016757">
    <property type="term" value="F:glycosyltransferase activity"/>
    <property type="evidence" value="ECO:0007669"/>
    <property type="project" value="UniProtKB-KW"/>
</dbReference>
<keyword evidence="6" id="KW-1185">Reference proteome</keyword>
<reference evidence="5" key="1">
    <citation type="submission" date="2022-07" db="EMBL/GenBank/DDBJ databases">
        <authorList>
            <person name="Macas J."/>
            <person name="Novak P."/>
            <person name="Neumann P."/>
        </authorList>
    </citation>
    <scope>NUCLEOTIDE SEQUENCE</scope>
</reference>
<dbReference type="Proteomes" id="UP001152523">
    <property type="component" value="Unassembled WGS sequence"/>
</dbReference>
<evidence type="ECO:0000256" key="2">
    <source>
        <dbReference type="ARBA" id="ARBA00022679"/>
    </source>
</evidence>
<comment type="caution">
    <text evidence="5">The sequence shown here is derived from an EMBL/GenBank/DDBJ whole genome shotgun (WGS) entry which is preliminary data.</text>
</comment>
<evidence type="ECO:0000313" key="5">
    <source>
        <dbReference type="EMBL" id="CAH9080173.1"/>
    </source>
</evidence>
<dbReference type="EC" id="2.4.1.-" evidence="4"/>
<dbReference type="EMBL" id="CAMAPF010000034">
    <property type="protein sequence ID" value="CAH9080173.1"/>
    <property type="molecule type" value="Genomic_DNA"/>
</dbReference>
<dbReference type="InterPro" id="IPR029044">
    <property type="entry name" value="Nucleotide-diphossugar_trans"/>
</dbReference>
<protein>
    <recommendedName>
        <fullName evidence="4">Hexosyltransferase</fullName>
        <ecNumber evidence="4">2.4.1.-</ecNumber>
    </recommendedName>
</protein>
<dbReference type="PANTHER" id="PTHR11183">
    <property type="entry name" value="GLYCOGENIN SUBFAMILY MEMBER"/>
    <property type="match status" value="1"/>
</dbReference>
<accession>A0AAV0CMY9</accession>
<feature type="non-terminal residue" evidence="5">
    <location>
        <position position="130"/>
    </location>
</feature>
<gene>
    <name evidence="5" type="ORF">CEPIT_LOCUS7250</name>
</gene>
<evidence type="ECO:0000256" key="3">
    <source>
        <dbReference type="ARBA" id="ARBA00023211"/>
    </source>
</evidence>
<evidence type="ECO:0000256" key="1">
    <source>
        <dbReference type="ARBA" id="ARBA00022676"/>
    </source>
</evidence>
<dbReference type="AlphaFoldDB" id="A0AAV0CMY9"/>
<evidence type="ECO:0000256" key="4">
    <source>
        <dbReference type="RuleBase" id="RU362027"/>
    </source>
</evidence>
<dbReference type="InterPro" id="IPR050587">
    <property type="entry name" value="GNT1/Glycosyltrans_8"/>
</dbReference>
<evidence type="ECO:0000313" key="6">
    <source>
        <dbReference type="Proteomes" id="UP001152523"/>
    </source>
</evidence>
<keyword evidence="3" id="KW-0464">Manganese</keyword>